<sequence>MIFQTICPIGPRPPFPCCWITRRAKRAAESASIEDYIERSHIGAQRFAKKYGFEIKYANLPGTKLAMSKEEIQKAIEEAKR</sequence>
<dbReference type="EMBL" id="CAADFD010000003">
    <property type="protein sequence ID" value="VFJ47735.1"/>
    <property type="molecule type" value="Genomic_DNA"/>
</dbReference>
<name>A0A450S777_9GAMM</name>
<protein>
    <submittedName>
        <fullName evidence="1">Uncharacterized protein</fullName>
    </submittedName>
</protein>
<dbReference type="AlphaFoldDB" id="A0A450S777"/>
<reference evidence="1" key="1">
    <citation type="submission" date="2019-02" db="EMBL/GenBank/DDBJ databases">
        <authorList>
            <person name="Gruber-Vodicka R. H."/>
            <person name="Seah K. B. B."/>
        </authorList>
    </citation>
    <scope>NUCLEOTIDE SEQUENCE</scope>
    <source>
        <strain evidence="1">BECK_BZ106</strain>
    </source>
</reference>
<organism evidence="1">
    <name type="scientific">Candidatus Kentrum sp. FW</name>
    <dbReference type="NCBI Taxonomy" id="2126338"/>
    <lineage>
        <taxon>Bacteria</taxon>
        <taxon>Pseudomonadati</taxon>
        <taxon>Pseudomonadota</taxon>
        <taxon>Gammaproteobacteria</taxon>
        <taxon>Candidatus Kentrum</taxon>
    </lineage>
</organism>
<proteinExistence type="predicted"/>
<accession>A0A450S777</accession>
<gene>
    <name evidence="1" type="ORF">BECKFW1821B_GA0114236_100310</name>
</gene>
<evidence type="ECO:0000313" key="1">
    <source>
        <dbReference type="EMBL" id="VFJ47735.1"/>
    </source>
</evidence>